<dbReference type="Proteomes" id="UP000576969">
    <property type="component" value="Unassembled WGS sequence"/>
</dbReference>
<name>A0A7Y9GMV6_9MICO</name>
<dbReference type="EMBL" id="JACCBV010000001">
    <property type="protein sequence ID" value="NYE19423.1"/>
    <property type="molecule type" value="Genomic_DNA"/>
</dbReference>
<protein>
    <submittedName>
        <fullName evidence="1">Uncharacterized protein</fullName>
    </submittedName>
</protein>
<evidence type="ECO:0000313" key="2">
    <source>
        <dbReference type="Proteomes" id="UP000576969"/>
    </source>
</evidence>
<sequence>MAIGQVLDYTNNAQGLDASVAPLILLPGRAEADLMQLSADLGIALALRDGDSFELVRP</sequence>
<reference evidence="1 2" key="1">
    <citation type="submission" date="2020-07" db="EMBL/GenBank/DDBJ databases">
        <title>Sequencing the genomes of 1000 actinobacteria strains.</title>
        <authorList>
            <person name="Klenk H.-P."/>
        </authorList>
    </citation>
    <scope>NUCLEOTIDE SEQUENCE [LARGE SCALE GENOMIC DNA]</scope>
    <source>
        <strain evidence="1 2">DSM 24662</strain>
    </source>
</reference>
<keyword evidence="2" id="KW-1185">Reference proteome</keyword>
<proteinExistence type="predicted"/>
<accession>A0A7Y9GMV6</accession>
<dbReference type="RefSeq" id="WP_179488759.1">
    <property type="nucleotide sequence ID" value="NZ_JACCBV010000001.1"/>
</dbReference>
<organism evidence="1 2">
    <name type="scientific">Microbacterium immunditiarum</name>
    <dbReference type="NCBI Taxonomy" id="337480"/>
    <lineage>
        <taxon>Bacteria</taxon>
        <taxon>Bacillati</taxon>
        <taxon>Actinomycetota</taxon>
        <taxon>Actinomycetes</taxon>
        <taxon>Micrococcales</taxon>
        <taxon>Microbacteriaceae</taxon>
        <taxon>Microbacterium</taxon>
    </lineage>
</organism>
<evidence type="ECO:0000313" key="1">
    <source>
        <dbReference type="EMBL" id="NYE19423.1"/>
    </source>
</evidence>
<comment type="caution">
    <text evidence="1">The sequence shown here is derived from an EMBL/GenBank/DDBJ whole genome shotgun (WGS) entry which is preliminary data.</text>
</comment>
<gene>
    <name evidence="1" type="ORF">BJ991_001451</name>
</gene>
<dbReference type="AlphaFoldDB" id="A0A7Y9GMV6"/>